<reference evidence="1" key="1">
    <citation type="submission" date="2021-06" db="EMBL/GenBank/DDBJ databases">
        <authorList>
            <person name="Kallberg Y."/>
            <person name="Tangrot J."/>
            <person name="Rosling A."/>
        </authorList>
    </citation>
    <scope>NUCLEOTIDE SEQUENCE</scope>
    <source>
        <strain evidence="1">MA453B</strain>
    </source>
</reference>
<feature type="non-terminal residue" evidence="1">
    <location>
        <position position="1"/>
    </location>
</feature>
<evidence type="ECO:0000313" key="2">
    <source>
        <dbReference type="Proteomes" id="UP000789405"/>
    </source>
</evidence>
<name>A0A9N9PES4_9GLOM</name>
<sequence>KALKTRKSLKEKIMVLCYEMAGLRNKQVSGVKAALGLFFTKSGASAHYDYYNLHSTCIPSTNSAKQIVHMATILFNTIKCPPISYNSTYANSYNSEKSNLSWVSNKTNLIENLTIHSYNANIAQKYHRKFNQTKLIDCIELDLKNAKDYVEAVKTFLSLPEVIEYLRNYIIPLLADFPGQLFIQRAIVKKLESEELPIPKEIIHL</sequence>
<feature type="non-terminal residue" evidence="1">
    <location>
        <position position="205"/>
    </location>
</feature>
<organism evidence="1 2">
    <name type="scientific">Dentiscutata erythropus</name>
    <dbReference type="NCBI Taxonomy" id="1348616"/>
    <lineage>
        <taxon>Eukaryota</taxon>
        <taxon>Fungi</taxon>
        <taxon>Fungi incertae sedis</taxon>
        <taxon>Mucoromycota</taxon>
        <taxon>Glomeromycotina</taxon>
        <taxon>Glomeromycetes</taxon>
        <taxon>Diversisporales</taxon>
        <taxon>Gigasporaceae</taxon>
        <taxon>Dentiscutata</taxon>
    </lineage>
</organism>
<evidence type="ECO:0000313" key="1">
    <source>
        <dbReference type="EMBL" id="CAG8814320.1"/>
    </source>
</evidence>
<dbReference type="AlphaFoldDB" id="A0A9N9PES4"/>
<proteinExistence type="predicted"/>
<gene>
    <name evidence="1" type="ORF">DERYTH_LOCUS25943</name>
</gene>
<accession>A0A9N9PES4</accession>
<dbReference type="Proteomes" id="UP000789405">
    <property type="component" value="Unassembled WGS sequence"/>
</dbReference>
<keyword evidence="2" id="KW-1185">Reference proteome</keyword>
<protein>
    <submittedName>
        <fullName evidence="1">5887_t:CDS:1</fullName>
    </submittedName>
</protein>
<dbReference type="EMBL" id="CAJVPY010051174">
    <property type="protein sequence ID" value="CAG8814320.1"/>
    <property type="molecule type" value="Genomic_DNA"/>
</dbReference>
<dbReference type="OrthoDB" id="2436309at2759"/>
<comment type="caution">
    <text evidence="1">The sequence shown here is derived from an EMBL/GenBank/DDBJ whole genome shotgun (WGS) entry which is preliminary data.</text>
</comment>